<evidence type="ECO:0000256" key="1">
    <source>
        <dbReference type="SAM" id="MobiDB-lite"/>
    </source>
</evidence>
<keyword evidence="2" id="KW-0472">Membrane</keyword>
<dbReference type="Pfam" id="PF20237">
    <property type="entry name" value="DUF6594"/>
    <property type="match status" value="1"/>
</dbReference>
<keyword evidence="5" id="KW-1185">Reference proteome</keyword>
<dbReference type="RefSeq" id="XP_026603568.1">
    <property type="nucleotide sequence ID" value="XM_026747736.1"/>
</dbReference>
<dbReference type="InterPro" id="IPR046529">
    <property type="entry name" value="DUF6594"/>
</dbReference>
<reference evidence="4 5" key="1">
    <citation type="journal article" date="2018" name="IMA Fungus">
        <title>IMA Genome-F 9: Draft genome sequence of Annulohypoxylon stygium, Aspergillus mulundensis, Berkeleyomyces basicola (syn. Thielaviopsis basicola), Ceratocystis smalleyi, two Cercospora beticola strains, Coleophoma cylindrospora, Fusarium fracticaudum, Phialophora cf. hyalina, and Morchella septimelata.</title>
        <authorList>
            <person name="Wingfield B.D."/>
            <person name="Bills G.F."/>
            <person name="Dong Y."/>
            <person name="Huang W."/>
            <person name="Nel W.J."/>
            <person name="Swalarsk-Parry B.S."/>
            <person name="Vaghefi N."/>
            <person name="Wilken P.M."/>
            <person name="An Z."/>
            <person name="de Beer Z.W."/>
            <person name="De Vos L."/>
            <person name="Chen L."/>
            <person name="Duong T.A."/>
            <person name="Gao Y."/>
            <person name="Hammerbacher A."/>
            <person name="Kikkert J.R."/>
            <person name="Li Y."/>
            <person name="Li H."/>
            <person name="Li K."/>
            <person name="Li Q."/>
            <person name="Liu X."/>
            <person name="Ma X."/>
            <person name="Naidoo K."/>
            <person name="Pethybridge S.J."/>
            <person name="Sun J."/>
            <person name="Steenkamp E.T."/>
            <person name="van der Nest M.A."/>
            <person name="van Wyk S."/>
            <person name="Wingfield M.J."/>
            <person name="Xiong C."/>
            <person name="Yue Q."/>
            <person name="Zhang X."/>
        </authorList>
    </citation>
    <scope>NUCLEOTIDE SEQUENCE [LARGE SCALE GENOMIC DNA]</scope>
    <source>
        <strain evidence="4 5">DSM 5745</strain>
    </source>
</reference>
<accession>A0A3D8RXY1</accession>
<keyword evidence="2" id="KW-0812">Transmembrane</keyword>
<gene>
    <name evidence="4" type="ORF">DSM5745_05720</name>
</gene>
<dbReference type="PANTHER" id="PTHR34502:SF4">
    <property type="entry name" value="DUF6594 DOMAIN-CONTAINING PROTEIN"/>
    <property type="match status" value="1"/>
</dbReference>
<keyword evidence="2" id="KW-1133">Transmembrane helix</keyword>
<sequence length="321" mass="37053">MSATTPESSTPQQQGEDQEAAHTFDYQQMRDDPGKYVGYRGYGYFVSSTDDFGQYRSFDALNATVMLRQQAEIAKIEQDLETRERQLRSPDRAVHNGTFLKNPDEERMRLLDEAQAKLEQYYRYTHSYVQFKQGTSTTERERDNLKRWHGCNKNAIDQDEKKYIHKEDLHRILPKAIDPVRDILLGWKYFRKLPFWKSPAKEELPYFADPDNETVASTEDELPIENQLPYYISPGRVTVAPTEKVDRMAKLVTATMGMVLILGPIWTLAYITELHFRLLVVSIAISAFAYFLAHLHPEPSYDVFPPTGGYAAVLMVYLSAT</sequence>
<dbReference type="AlphaFoldDB" id="A0A3D8RXY1"/>
<dbReference type="STRING" id="1810919.A0A3D8RXY1"/>
<dbReference type="PANTHER" id="PTHR34502">
    <property type="entry name" value="DUF6594 DOMAIN-CONTAINING PROTEIN-RELATED"/>
    <property type="match status" value="1"/>
</dbReference>
<dbReference type="Proteomes" id="UP000256690">
    <property type="component" value="Unassembled WGS sequence"/>
</dbReference>
<feature type="domain" description="DUF6594" evidence="3">
    <location>
        <begin position="39"/>
        <end position="315"/>
    </location>
</feature>
<name>A0A3D8RXY1_9EURO</name>
<feature type="transmembrane region" description="Helical" evidence="2">
    <location>
        <begin position="278"/>
        <end position="297"/>
    </location>
</feature>
<feature type="region of interest" description="Disordered" evidence="1">
    <location>
        <begin position="1"/>
        <end position="29"/>
    </location>
</feature>
<dbReference type="GeneID" id="38116090"/>
<feature type="transmembrane region" description="Helical" evidence="2">
    <location>
        <begin position="251"/>
        <end position="271"/>
    </location>
</feature>
<evidence type="ECO:0000313" key="4">
    <source>
        <dbReference type="EMBL" id="RDW78868.1"/>
    </source>
</evidence>
<organism evidence="4 5">
    <name type="scientific">Aspergillus mulundensis</name>
    <dbReference type="NCBI Taxonomy" id="1810919"/>
    <lineage>
        <taxon>Eukaryota</taxon>
        <taxon>Fungi</taxon>
        <taxon>Dikarya</taxon>
        <taxon>Ascomycota</taxon>
        <taxon>Pezizomycotina</taxon>
        <taxon>Eurotiomycetes</taxon>
        <taxon>Eurotiomycetidae</taxon>
        <taxon>Eurotiales</taxon>
        <taxon>Aspergillaceae</taxon>
        <taxon>Aspergillus</taxon>
        <taxon>Aspergillus subgen. Nidulantes</taxon>
    </lineage>
</organism>
<dbReference type="EMBL" id="PVWQ01000006">
    <property type="protein sequence ID" value="RDW78868.1"/>
    <property type="molecule type" value="Genomic_DNA"/>
</dbReference>
<comment type="caution">
    <text evidence="4">The sequence shown here is derived from an EMBL/GenBank/DDBJ whole genome shotgun (WGS) entry which is preliminary data.</text>
</comment>
<feature type="transmembrane region" description="Helical" evidence="2">
    <location>
        <begin position="303"/>
        <end position="320"/>
    </location>
</feature>
<protein>
    <recommendedName>
        <fullName evidence="3">DUF6594 domain-containing protein</fullName>
    </recommendedName>
</protein>
<proteinExistence type="predicted"/>
<feature type="compositionally biased region" description="Polar residues" evidence="1">
    <location>
        <begin position="1"/>
        <end position="15"/>
    </location>
</feature>
<evidence type="ECO:0000256" key="2">
    <source>
        <dbReference type="SAM" id="Phobius"/>
    </source>
</evidence>
<evidence type="ECO:0000259" key="3">
    <source>
        <dbReference type="Pfam" id="PF20237"/>
    </source>
</evidence>
<dbReference type="OrthoDB" id="5416037at2759"/>
<evidence type="ECO:0000313" key="5">
    <source>
        <dbReference type="Proteomes" id="UP000256690"/>
    </source>
</evidence>